<dbReference type="AlphaFoldDB" id="A0A2U1QN46"/>
<comment type="caution">
    <text evidence="3">The sequence shown here is derived from an EMBL/GenBank/DDBJ whole genome shotgun (WGS) entry which is preliminary data.</text>
</comment>
<dbReference type="Gene3D" id="3.40.50.1010">
    <property type="entry name" value="5'-nuclease"/>
    <property type="match status" value="2"/>
</dbReference>
<dbReference type="OrthoDB" id="25675at2759"/>
<evidence type="ECO:0008006" key="5">
    <source>
        <dbReference type="Google" id="ProtNLM"/>
    </source>
</evidence>
<sequence>MSSKRKSRDDYHVYPPPPVPHINEVKTVILGDFKIYERLKYHRPFKVLFDTLFLEGYLLPGGNYAVESIEDLVGGPCIFLFTNYVLRNITQKRLGIHMTGLITEEYHCKDSIDYSRTDFDCLTEVIKEDGIKERIILATGDKRLKGLIRKISAVPILYVSNNEKPKSRRGAHDIEVKDEEDMPREVLFEVHHEERNIMNMLNEGFILHMLQYQRHLKRIINRISRLLGHKVVLFSTRCALKKKKPSPHICWVHCGHTDPRPVSDDCIVSVVKKPEFGMYFVATASKILKKRLSKMRFVTVISFKGFEIILNKPKATVEKEARDHPVMDEVNGSKESQKDDDKERSMNKRRKLEKVLEMLKKYDQKKEVVSPEISLRHL</sequence>
<feature type="compositionally biased region" description="Basic and acidic residues" evidence="2">
    <location>
        <begin position="320"/>
        <end position="346"/>
    </location>
</feature>
<evidence type="ECO:0000256" key="1">
    <source>
        <dbReference type="ARBA" id="ARBA00023242"/>
    </source>
</evidence>
<dbReference type="InterPro" id="IPR006984">
    <property type="entry name" value="Fcf1/UTP23"/>
</dbReference>
<dbReference type="Pfam" id="PF04900">
    <property type="entry name" value="Fcf1"/>
    <property type="match status" value="2"/>
</dbReference>
<keyword evidence="1" id="KW-0539">Nucleus</keyword>
<evidence type="ECO:0000313" key="3">
    <source>
        <dbReference type="EMBL" id="PWA99430.1"/>
    </source>
</evidence>
<dbReference type="GO" id="GO:0032040">
    <property type="term" value="C:small-subunit processome"/>
    <property type="evidence" value="ECO:0007669"/>
    <property type="project" value="InterPro"/>
</dbReference>
<gene>
    <name evidence="3" type="ORF">CTI12_AA008150</name>
</gene>
<dbReference type="EMBL" id="PKPP01000020">
    <property type="protein sequence ID" value="PWA99430.1"/>
    <property type="molecule type" value="Genomic_DNA"/>
</dbReference>
<accession>A0A2U1QN46</accession>
<reference evidence="3 4" key="1">
    <citation type="journal article" date="2018" name="Mol. Plant">
        <title>The genome of Artemisia annua provides insight into the evolution of Asteraceae family and artemisinin biosynthesis.</title>
        <authorList>
            <person name="Shen Q."/>
            <person name="Zhang L."/>
            <person name="Liao Z."/>
            <person name="Wang S."/>
            <person name="Yan T."/>
            <person name="Shi P."/>
            <person name="Liu M."/>
            <person name="Fu X."/>
            <person name="Pan Q."/>
            <person name="Wang Y."/>
            <person name="Lv Z."/>
            <person name="Lu X."/>
            <person name="Zhang F."/>
            <person name="Jiang W."/>
            <person name="Ma Y."/>
            <person name="Chen M."/>
            <person name="Hao X."/>
            <person name="Li L."/>
            <person name="Tang Y."/>
            <person name="Lv G."/>
            <person name="Zhou Y."/>
            <person name="Sun X."/>
            <person name="Brodelius P.E."/>
            <person name="Rose J.K.C."/>
            <person name="Tang K."/>
        </authorList>
    </citation>
    <scope>NUCLEOTIDE SEQUENCE [LARGE SCALE GENOMIC DNA]</scope>
    <source>
        <strain evidence="4">cv. Huhao1</strain>
        <tissue evidence="3">Leaf</tissue>
    </source>
</reference>
<keyword evidence="4" id="KW-1185">Reference proteome</keyword>
<proteinExistence type="predicted"/>
<dbReference type="PANTHER" id="PTHR12416">
    <property type="entry name" value="RRNA-PROCESSING PROTEIN UTP23 HOMOLOG"/>
    <property type="match status" value="1"/>
</dbReference>
<evidence type="ECO:0000256" key="2">
    <source>
        <dbReference type="SAM" id="MobiDB-lite"/>
    </source>
</evidence>
<dbReference type="Proteomes" id="UP000245207">
    <property type="component" value="Unassembled WGS sequence"/>
</dbReference>
<protein>
    <recommendedName>
        <fullName evidence="5">PIN domain-like family protein</fullName>
    </recommendedName>
</protein>
<organism evidence="3 4">
    <name type="scientific">Artemisia annua</name>
    <name type="common">Sweet wormwood</name>
    <dbReference type="NCBI Taxonomy" id="35608"/>
    <lineage>
        <taxon>Eukaryota</taxon>
        <taxon>Viridiplantae</taxon>
        <taxon>Streptophyta</taxon>
        <taxon>Embryophyta</taxon>
        <taxon>Tracheophyta</taxon>
        <taxon>Spermatophyta</taxon>
        <taxon>Magnoliopsida</taxon>
        <taxon>eudicotyledons</taxon>
        <taxon>Gunneridae</taxon>
        <taxon>Pentapetalae</taxon>
        <taxon>asterids</taxon>
        <taxon>campanulids</taxon>
        <taxon>Asterales</taxon>
        <taxon>Asteraceae</taxon>
        <taxon>Asteroideae</taxon>
        <taxon>Anthemideae</taxon>
        <taxon>Artemisiinae</taxon>
        <taxon>Artemisia</taxon>
    </lineage>
</organism>
<name>A0A2U1QN46_ARTAN</name>
<evidence type="ECO:0000313" key="4">
    <source>
        <dbReference type="Proteomes" id="UP000245207"/>
    </source>
</evidence>
<feature type="region of interest" description="Disordered" evidence="2">
    <location>
        <begin position="320"/>
        <end position="350"/>
    </location>
</feature>